<dbReference type="Proteomes" id="UP001516400">
    <property type="component" value="Unassembled WGS sequence"/>
</dbReference>
<keyword evidence="1" id="KW-0175">Coiled coil</keyword>
<evidence type="ECO:0000313" key="2">
    <source>
        <dbReference type="EMBL" id="KAL3266055.1"/>
    </source>
</evidence>
<evidence type="ECO:0000256" key="1">
    <source>
        <dbReference type="SAM" id="Coils"/>
    </source>
</evidence>
<dbReference type="AlphaFoldDB" id="A0ABD2MI95"/>
<name>A0ABD2MI95_9CUCU</name>
<accession>A0ABD2MI95</accession>
<gene>
    <name evidence="2" type="ORF">HHI36_010242</name>
</gene>
<sequence>MDRGISGFRTALTWPFEPNKFSENEFGPNEPSDSTAIEIPLNLNETAVNVETPVNLIPGSSETNQGLNVPIKTLVPVSILKTNQTNKSRAKQDSEILTTTPLKSVLEKKQEKRNLKKEAKEIKRENNEKKRLKEWKNLLYQKKTRETKKPGVRKLQFDDSESESCDESQLWDDDELGRDKEIWYRCVICSFWLHAVCSGWE</sequence>
<organism evidence="2 3">
    <name type="scientific">Cryptolaemus montrouzieri</name>
    <dbReference type="NCBI Taxonomy" id="559131"/>
    <lineage>
        <taxon>Eukaryota</taxon>
        <taxon>Metazoa</taxon>
        <taxon>Ecdysozoa</taxon>
        <taxon>Arthropoda</taxon>
        <taxon>Hexapoda</taxon>
        <taxon>Insecta</taxon>
        <taxon>Pterygota</taxon>
        <taxon>Neoptera</taxon>
        <taxon>Endopterygota</taxon>
        <taxon>Coleoptera</taxon>
        <taxon>Polyphaga</taxon>
        <taxon>Cucujiformia</taxon>
        <taxon>Coccinelloidea</taxon>
        <taxon>Coccinellidae</taxon>
        <taxon>Scymninae</taxon>
        <taxon>Scymnini</taxon>
        <taxon>Cryptolaemus</taxon>
    </lineage>
</organism>
<proteinExistence type="predicted"/>
<feature type="coiled-coil region" evidence="1">
    <location>
        <begin position="102"/>
        <end position="135"/>
    </location>
</feature>
<reference evidence="2 3" key="1">
    <citation type="journal article" date="2021" name="BMC Biol.">
        <title>Horizontally acquired antibacterial genes associated with adaptive radiation of ladybird beetles.</title>
        <authorList>
            <person name="Li H.S."/>
            <person name="Tang X.F."/>
            <person name="Huang Y.H."/>
            <person name="Xu Z.Y."/>
            <person name="Chen M.L."/>
            <person name="Du X.Y."/>
            <person name="Qiu B.Y."/>
            <person name="Chen P.T."/>
            <person name="Zhang W."/>
            <person name="Slipinski A."/>
            <person name="Escalona H.E."/>
            <person name="Waterhouse R.M."/>
            <person name="Zwick A."/>
            <person name="Pang H."/>
        </authorList>
    </citation>
    <scope>NUCLEOTIDE SEQUENCE [LARGE SCALE GENOMIC DNA]</scope>
    <source>
        <strain evidence="2">SYSU2018</strain>
    </source>
</reference>
<evidence type="ECO:0000313" key="3">
    <source>
        <dbReference type="Proteomes" id="UP001516400"/>
    </source>
</evidence>
<protein>
    <submittedName>
        <fullName evidence="2">Uncharacterized protein</fullName>
    </submittedName>
</protein>
<comment type="caution">
    <text evidence="2">The sequence shown here is derived from an EMBL/GenBank/DDBJ whole genome shotgun (WGS) entry which is preliminary data.</text>
</comment>
<dbReference type="EMBL" id="JABFTP020000001">
    <property type="protein sequence ID" value="KAL3266055.1"/>
    <property type="molecule type" value="Genomic_DNA"/>
</dbReference>
<keyword evidence="3" id="KW-1185">Reference proteome</keyword>